<dbReference type="EMBL" id="VIFM01000623">
    <property type="protein sequence ID" value="TQF08476.1"/>
    <property type="molecule type" value="Genomic_DNA"/>
</dbReference>
<organism evidence="2 3">
    <name type="scientific">Myxococcus llanfairpwllgwyngyllgogerychwyrndrobwllllantysiliogogogochensis</name>
    <dbReference type="NCBI Taxonomy" id="2590453"/>
    <lineage>
        <taxon>Bacteria</taxon>
        <taxon>Pseudomonadati</taxon>
        <taxon>Myxococcota</taxon>
        <taxon>Myxococcia</taxon>
        <taxon>Myxococcales</taxon>
        <taxon>Cystobacterineae</taxon>
        <taxon>Myxococcaceae</taxon>
        <taxon>Myxococcus</taxon>
    </lineage>
</organism>
<comment type="caution">
    <text evidence="2">The sequence shown here is derived from an EMBL/GenBank/DDBJ whole genome shotgun (WGS) entry which is preliminary data.</text>
</comment>
<evidence type="ECO:0000313" key="3">
    <source>
        <dbReference type="Proteomes" id="UP000315369"/>
    </source>
</evidence>
<reference evidence="2 3" key="1">
    <citation type="submission" date="2019-06" db="EMBL/GenBank/DDBJ databases">
        <authorList>
            <person name="Livingstone P."/>
            <person name="Whitworth D."/>
        </authorList>
    </citation>
    <scope>NUCLEOTIDE SEQUENCE [LARGE SCALE GENOMIC DNA]</scope>
    <source>
        <strain evidence="2 3">AM401</strain>
    </source>
</reference>
<dbReference type="RefSeq" id="WP_141649562.1">
    <property type="nucleotide sequence ID" value="NZ_VIFM01000623.1"/>
</dbReference>
<accession>A0A540WHH8</accession>
<gene>
    <name evidence="2" type="ORF">FJV41_49710</name>
</gene>
<evidence type="ECO:0000256" key="1">
    <source>
        <dbReference type="SAM" id="MobiDB-lite"/>
    </source>
</evidence>
<feature type="region of interest" description="Disordered" evidence="1">
    <location>
        <begin position="49"/>
        <end position="70"/>
    </location>
</feature>
<dbReference type="AlphaFoldDB" id="A0A540WHH8"/>
<name>A0A540WHH8_9BACT</name>
<evidence type="ECO:0000313" key="2">
    <source>
        <dbReference type="EMBL" id="TQF08476.1"/>
    </source>
</evidence>
<proteinExistence type="predicted"/>
<dbReference type="Proteomes" id="UP000315369">
    <property type="component" value="Unassembled WGS sequence"/>
</dbReference>
<sequence length="109" mass="11846">MPAKRTMPSKLSTDPKFRYRPAVATDIRKTFASARKAQARAAADAVTEQQSVLDVPRREQQLQRNAQAPALTASPAEVVTLPAVIERSRGEAAQLALVGLEPRRAGGRR</sequence>
<keyword evidence="3" id="KW-1185">Reference proteome</keyword>
<protein>
    <submittedName>
        <fullName evidence="2">Uncharacterized protein</fullName>
    </submittedName>
</protein>